<organism evidence="3">
    <name type="scientific">Clostridium botulinum (strain Eklund 17B / Type B)</name>
    <dbReference type="NCBI Taxonomy" id="935198"/>
    <lineage>
        <taxon>Bacteria</taxon>
        <taxon>Bacillati</taxon>
        <taxon>Bacillota</taxon>
        <taxon>Clostridia</taxon>
        <taxon>Eubacteriales</taxon>
        <taxon>Clostridiaceae</taxon>
        <taxon>Clostridium</taxon>
    </lineage>
</organism>
<dbReference type="AlphaFoldDB" id="B2TKH7"/>
<name>B2TKH7_CLOBB</name>
<dbReference type="Pfam" id="PF13151">
    <property type="entry name" value="DUF3990"/>
    <property type="match status" value="1"/>
</dbReference>
<proteinExistence type="predicted"/>
<dbReference type="Pfam" id="PF25023">
    <property type="entry name" value="TEN_YD-shell"/>
    <property type="match status" value="1"/>
</dbReference>
<dbReference type="Gene3D" id="2.180.10.10">
    <property type="entry name" value="RHS repeat-associated core"/>
    <property type="match status" value="1"/>
</dbReference>
<reference evidence="3" key="1">
    <citation type="submission" date="2009-06" db="EMBL/GenBank/DDBJ databases">
        <authorList>
            <consortium name="US DOE Joint Genome Institute (JGI-PGF)"/>
            <person name="Lucas S."/>
            <person name="Copeland A."/>
            <person name="Lapidus A."/>
            <person name="Glavina del Rio T."/>
            <person name="Dalin E."/>
            <person name="Tice H."/>
            <person name="Bruce D."/>
            <person name="Goodwin L."/>
            <person name="Pitluck S."/>
            <person name="Kyrpides N."/>
            <person name="Mavromatis K."/>
            <person name="Ivanova N."/>
            <person name="Saunders E."/>
            <person name="Brettin T."/>
            <person name="Detter J.C."/>
            <person name="Han C."/>
            <person name="Larimer F."/>
            <person name="Land M."/>
            <person name="Hauser L."/>
            <person name="Markowitz V."/>
            <person name="Cheng J.-F."/>
            <person name="Hugenholtz P."/>
            <person name="Woyke T."/>
            <person name="Wu D."/>
            <person name="Gronow S."/>
            <person name="Klenk H.-P."/>
            <person name="Eisen J.A."/>
        </authorList>
    </citation>
    <scope>NUCLEOTIDE SEQUENCE</scope>
    <source>
        <strain evidence="3">Eklund 17B</strain>
    </source>
</reference>
<dbReference type="Gene3D" id="3.90.175.10">
    <property type="entry name" value="Diphtheria Toxin, domain 1"/>
    <property type="match status" value="1"/>
</dbReference>
<accession>U4P583</accession>
<dbReference type="NCBIfam" id="TIGR03696">
    <property type="entry name" value="Rhs_assc_core"/>
    <property type="match status" value="1"/>
</dbReference>
<dbReference type="InterPro" id="IPR022385">
    <property type="entry name" value="Rhs_assc_core"/>
</dbReference>
<gene>
    <name evidence="3" type="ordered locus">CLL_A1622</name>
</gene>
<dbReference type="PATRIC" id="fig|935198.13.peg.1568"/>
<dbReference type="KEGG" id="cbk:CLL_A1622"/>
<dbReference type="HOGENOM" id="CLU_830800_0_0_9"/>
<dbReference type="InterPro" id="IPR056823">
    <property type="entry name" value="TEN-like_YD-shell"/>
</dbReference>
<dbReference type="PANTHER" id="PTHR32305:SF15">
    <property type="entry name" value="PROTEIN RHSA-RELATED"/>
    <property type="match status" value="1"/>
</dbReference>
<feature type="domain" description="Teneurin-like YD-shell" evidence="2">
    <location>
        <begin position="60"/>
        <end position="158"/>
    </location>
</feature>
<dbReference type="InterPro" id="IPR025051">
    <property type="entry name" value="DUF3990"/>
</dbReference>
<dbReference type="EMBL" id="CP001056">
    <property type="protein sequence ID" value="ACD24773.1"/>
    <property type="molecule type" value="Genomic_DNA"/>
</dbReference>
<protein>
    <submittedName>
        <fullName evidence="3">YD repeat protein</fullName>
    </submittedName>
</protein>
<accession>B2TKH7</accession>
<evidence type="ECO:0000313" key="3">
    <source>
        <dbReference type="EMBL" id="ACD24773.1"/>
    </source>
</evidence>
<evidence type="ECO:0000259" key="2">
    <source>
        <dbReference type="Pfam" id="PF25023"/>
    </source>
</evidence>
<dbReference type="PANTHER" id="PTHR32305">
    <property type="match status" value="1"/>
</dbReference>
<keyword evidence="1" id="KW-0677">Repeat</keyword>
<sequence>MVRSTTEFLKENEKLSRFIFNKNGDILVETDSDDNVISRFTRGYEIVAADIAELGKGLEANLNRHYYTVDEQGSTIFITDGNQSVKNEYYYDAFGNLLDSKEEIHNRITYTGQQFDGITQQYYLRARFYNPVIGRFTQEDVYRGDGLNLYAYCGNNPVGYWDPSGYEMCPTGNNKQRNSRNVSKDSEDYIKLYHATSGEGANSIKVNGVDLNHGTRNMDFGRGFYTTTDLEQAKNWIDHKFKGNGEVLEFNIPKSEFDALNNKVFTSADAEWENFVRNSRKGMTNSYDTISGPMLRNPIKKFYEGLVSAKSSGQQTAFNTQNAIDLLNKYMKGE</sequence>
<reference evidence="3" key="2">
    <citation type="submission" date="2009-08" db="EMBL/GenBank/DDBJ databases">
        <authorList>
            <person name="Shrivastava S."/>
            <person name="Brinkac L.M."/>
            <person name="Dodson R.J."/>
            <person name="Harkins D.M."/>
            <person name="Durkin A.S."/>
            <person name="Sutton G."/>
        </authorList>
    </citation>
    <scope>NUCLEOTIDE SEQUENCE</scope>
    <source>
        <strain evidence="3">Eklund 17B</strain>
    </source>
</reference>
<dbReference type="SUPFAM" id="SSF56399">
    <property type="entry name" value="ADP-ribosylation"/>
    <property type="match status" value="1"/>
</dbReference>
<evidence type="ECO:0000256" key="1">
    <source>
        <dbReference type="ARBA" id="ARBA00022737"/>
    </source>
</evidence>
<dbReference type="InterPro" id="IPR050708">
    <property type="entry name" value="T6SS_VgrG/RHS"/>
</dbReference>